<sequence>MFSRDDPTILHPAKHPGLAYKFISPDAEKTDMGTKTEDPSKNKLVELVISSSSLDCPHPSLCDPDGHFHSKDLFEEVEPNGFVYRGRLDDIIMMDKVGVVVGSGKPSPVLLVEPLEEAVDTSSLKEIIGKKVGLINKDGPSYERIRPSDILIVLPGTLPRTPKGNINRNAAERLFRQDIDAFFDV</sequence>
<reference evidence="1" key="1">
    <citation type="submission" date="2021-10" db="EMBL/GenBank/DDBJ databases">
        <title>De novo Genome Assembly of Clathrus columnatus (Basidiomycota, Fungi) Using Illumina and Nanopore Sequence Data.</title>
        <authorList>
            <person name="Ogiso-Tanaka E."/>
            <person name="Itagaki H."/>
            <person name="Hosoya T."/>
            <person name="Hosaka K."/>
        </authorList>
    </citation>
    <scope>NUCLEOTIDE SEQUENCE</scope>
    <source>
        <strain evidence="1">MO-923</strain>
    </source>
</reference>
<evidence type="ECO:0000313" key="2">
    <source>
        <dbReference type="Proteomes" id="UP001050691"/>
    </source>
</evidence>
<name>A0AAV5AT62_9AGAM</name>
<accession>A0AAV5AT62</accession>
<dbReference type="Proteomes" id="UP001050691">
    <property type="component" value="Unassembled WGS sequence"/>
</dbReference>
<dbReference type="Pfam" id="PF23562">
    <property type="entry name" value="AMP-binding_C_3"/>
    <property type="match status" value="1"/>
</dbReference>
<comment type="caution">
    <text evidence="1">The sequence shown here is derived from an EMBL/GenBank/DDBJ whole genome shotgun (WGS) entry which is preliminary data.</text>
</comment>
<evidence type="ECO:0000313" key="1">
    <source>
        <dbReference type="EMBL" id="GJJ16193.1"/>
    </source>
</evidence>
<dbReference type="AlphaFoldDB" id="A0AAV5AT62"/>
<protein>
    <submittedName>
        <fullName evidence="1">Uncharacterized protein</fullName>
    </submittedName>
</protein>
<keyword evidence="2" id="KW-1185">Reference proteome</keyword>
<dbReference type="EMBL" id="BPWL01000013">
    <property type="protein sequence ID" value="GJJ16193.1"/>
    <property type="molecule type" value="Genomic_DNA"/>
</dbReference>
<organism evidence="1 2">
    <name type="scientific">Clathrus columnatus</name>
    <dbReference type="NCBI Taxonomy" id="1419009"/>
    <lineage>
        <taxon>Eukaryota</taxon>
        <taxon>Fungi</taxon>
        <taxon>Dikarya</taxon>
        <taxon>Basidiomycota</taxon>
        <taxon>Agaricomycotina</taxon>
        <taxon>Agaricomycetes</taxon>
        <taxon>Phallomycetidae</taxon>
        <taxon>Phallales</taxon>
        <taxon>Clathraceae</taxon>
        <taxon>Clathrus</taxon>
    </lineage>
</organism>
<proteinExistence type="predicted"/>
<gene>
    <name evidence="1" type="ORF">Clacol_010473</name>
</gene>
<dbReference type="SUPFAM" id="SSF56801">
    <property type="entry name" value="Acetyl-CoA synthetase-like"/>
    <property type="match status" value="1"/>
</dbReference>